<keyword evidence="9" id="KW-1185">Reference proteome</keyword>
<dbReference type="PANTHER" id="PTHR43124:SF3">
    <property type="entry name" value="CHLORAMPHENICOL EFFLUX PUMP RV0191"/>
    <property type="match status" value="1"/>
</dbReference>
<dbReference type="InterPro" id="IPR036259">
    <property type="entry name" value="MFS_trans_sf"/>
</dbReference>
<dbReference type="InterPro" id="IPR050189">
    <property type="entry name" value="MFS_Efflux_Transporters"/>
</dbReference>
<feature type="transmembrane region" description="Helical" evidence="6">
    <location>
        <begin position="149"/>
        <end position="168"/>
    </location>
</feature>
<proteinExistence type="predicted"/>
<gene>
    <name evidence="8" type="ORF">KSF_068860</name>
</gene>
<feature type="transmembrane region" description="Helical" evidence="6">
    <location>
        <begin position="346"/>
        <end position="367"/>
    </location>
</feature>
<feature type="transmembrane region" description="Helical" evidence="6">
    <location>
        <begin position="60"/>
        <end position="82"/>
    </location>
</feature>
<dbReference type="AlphaFoldDB" id="A0A8J3IQN8"/>
<dbReference type="InterPro" id="IPR011701">
    <property type="entry name" value="MFS"/>
</dbReference>
<feature type="transmembrane region" description="Helical" evidence="6">
    <location>
        <begin position="174"/>
        <end position="195"/>
    </location>
</feature>
<dbReference type="Pfam" id="PF07690">
    <property type="entry name" value="MFS_1"/>
    <property type="match status" value="1"/>
</dbReference>
<feature type="transmembrane region" description="Helical" evidence="6">
    <location>
        <begin position="216"/>
        <end position="244"/>
    </location>
</feature>
<dbReference type="Gene3D" id="1.20.1250.20">
    <property type="entry name" value="MFS general substrate transporter like domains"/>
    <property type="match status" value="2"/>
</dbReference>
<dbReference type="SUPFAM" id="SSF103473">
    <property type="entry name" value="MFS general substrate transporter"/>
    <property type="match status" value="1"/>
</dbReference>
<evidence type="ECO:0000256" key="1">
    <source>
        <dbReference type="ARBA" id="ARBA00004651"/>
    </source>
</evidence>
<evidence type="ECO:0000256" key="2">
    <source>
        <dbReference type="ARBA" id="ARBA00022475"/>
    </source>
</evidence>
<keyword evidence="2" id="KW-1003">Cell membrane</keyword>
<protein>
    <submittedName>
        <fullName evidence="8">NarK/NasA family nitrate transporter</fullName>
    </submittedName>
</protein>
<feature type="transmembrane region" description="Helical" evidence="6">
    <location>
        <begin position="113"/>
        <end position="137"/>
    </location>
</feature>
<feature type="transmembrane region" description="Helical" evidence="6">
    <location>
        <begin position="89"/>
        <end position="107"/>
    </location>
</feature>
<name>A0A8J3IQN8_9CHLR</name>
<evidence type="ECO:0000256" key="4">
    <source>
        <dbReference type="ARBA" id="ARBA00022989"/>
    </source>
</evidence>
<keyword evidence="5 6" id="KW-0472">Membrane</keyword>
<feature type="transmembrane region" description="Helical" evidence="6">
    <location>
        <begin position="21"/>
        <end position="40"/>
    </location>
</feature>
<evidence type="ECO:0000256" key="5">
    <source>
        <dbReference type="ARBA" id="ARBA00023136"/>
    </source>
</evidence>
<accession>A0A8J3IQN8</accession>
<comment type="subcellular location">
    <subcellularLocation>
        <location evidence="1">Cell membrane</location>
        <topology evidence="1">Multi-pass membrane protein</topology>
    </subcellularLocation>
</comment>
<comment type="caution">
    <text evidence="8">The sequence shown here is derived from an EMBL/GenBank/DDBJ whole genome shotgun (WGS) entry which is preliminary data.</text>
</comment>
<feature type="transmembrane region" description="Helical" evidence="6">
    <location>
        <begin position="373"/>
        <end position="394"/>
    </location>
</feature>
<dbReference type="PANTHER" id="PTHR43124">
    <property type="entry name" value="PURINE EFFLUX PUMP PBUE"/>
    <property type="match status" value="1"/>
</dbReference>
<evidence type="ECO:0000313" key="9">
    <source>
        <dbReference type="Proteomes" id="UP000597444"/>
    </source>
</evidence>
<sequence>MNRLQPFARSHSLSHRTPSSVPMRIFATCFMAAAIAAHYTNYSPLIPFLKADLHVSSGEVGLFSTLLFLGLTLAYIPAGILADRFGAQPVLVGSCILCTVSGVLLPLFTNLPWLLTCRIILGLGVGGAFVTGAGVAAGLGKHASLGQGLYGGATQIGSGIGLLITPMLQSHFGWRGSFLCWGLLGTFTVVIWLLVNDGQETRQPAPIDLKTATHSRAIWTLGLSHLGTFGLGNAIAAWITIYLVTQYNLPLAQAATIGAIGLLAGMFFRPLGGILLARRIIGAMPLLQLGAIMGCLGVGLLAIPLRFPPFAIAGITLIAIGSTTPYTSVFNAAARLRTAGKGVAQALVSVISSPTVIIGPPLIGFLVDRTGNFLLAFGSIMLFGFVAITASFMAGSAVQREHDLIAL</sequence>
<dbReference type="InterPro" id="IPR020846">
    <property type="entry name" value="MFS_dom"/>
</dbReference>
<keyword evidence="3 6" id="KW-0812">Transmembrane</keyword>
<keyword evidence="4 6" id="KW-1133">Transmembrane helix</keyword>
<feature type="transmembrane region" description="Helical" evidence="6">
    <location>
        <begin position="310"/>
        <end position="334"/>
    </location>
</feature>
<evidence type="ECO:0000313" key="8">
    <source>
        <dbReference type="EMBL" id="GHO96838.1"/>
    </source>
</evidence>
<dbReference type="RefSeq" id="WP_220207431.1">
    <property type="nucleotide sequence ID" value="NZ_BNJK01000001.1"/>
</dbReference>
<evidence type="ECO:0000259" key="7">
    <source>
        <dbReference type="PROSITE" id="PS50850"/>
    </source>
</evidence>
<evidence type="ECO:0000256" key="3">
    <source>
        <dbReference type="ARBA" id="ARBA00022692"/>
    </source>
</evidence>
<evidence type="ECO:0000256" key="6">
    <source>
        <dbReference type="SAM" id="Phobius"/>
    </source>
</evidence>
<dbReference type="Proteomes" id="UP000597444">
    <property type="component" value="Unassembled WGS sequence"/>
</dbReference>
<feature type="transmembrane region" description="Helical" evidence="6">
    <location>
        <begin position="250"/>
        <end position="268"/>
    </location>
</feature>
<dbReference type="PROSITE" id="PS50850">
    <property type="entry name" value="MFS"/>
    <property type="match status" value="1"/>
</dbReference>
<feature type="transmembrane region" description="Helical" evidence="6">
    <location>
        <begin position="280"/>
        <end position="304"/>
    </location>
</feature>
<dbReference type="EMBL" id="BNJK01000001">
    <property type="protein sequence ID" value="GHO96838.1"/>
    <property type="molecule type" value="Genomic_DNA"/>
</dbReference>
<dbReference type="GO" id="GO:0005886">
    <property type="term" value="C:plasma membrane"/>
    <property type="evidence" value="ECO:0007669"/>
    <property type="project" value="UniProtKB-SubCell"/>
</dbReference>
<organism evidence="8 9">
    <name type="scientific">Reticulibacter mediterranei</name>
    <dbReference type="NCBI Taxonomy" id="2778369"/>
    <lineage>
        <taxon>Bacteria</taxon>
        <taxon>Bacillati</taxon>
        <taxon>Chloroflexota</taxon>
        <taxon>Ktedonobacteria</taxon>
        <taxon>Ktedonobacterales</taxon>
        <taxon>Reticulibacteraceae</taxon>
        <taxon>Reticulibacter</taxon>
    </lineage>
</organism>
<reference evidence="8" key="1">
    <citation type="submission" date="2020-10" db="EMBL/GenBank/DDBJ databases">
        <title>Taxonomic study of unclassified bacteria belonging to the class Ktedonobacteria.</title>
        <authorList>
            <person name="Yabe S."/>
            <person name="Wang C.M."/>
            <person name="Zheng Y."/>
            <person name="Sakai Y."/>
            <person name="Cavaletti L."/>
            <person name="Monciardini P."/>
            <person name="Donadio S."/>
        </authorList>
    </citation>
    <scope>NUCLEOTIDE SEQUENCE</scope>
    <source>
        <strain evidence="8">ID150040</strain>
    </source>
</reference>
<dbReference type="GO" id="GO:0022857">
    <property type="term" value="F:transmembrane transporter activity"/>
    <property type="evidence" value="ECO:0007669"/>
    <property type="project" value="InterPro"/>
</dbReference>
<feature type="domain" description="Major facilitator superfamily (MFS) profile" evidence="7">
    <location>
        <begin position="21"/>
        <end position="402"/>
    </location>
</feature>